<accession>A0A101LVK2</accession>
<organism evidence="1">
    <name type="scientific">Picea glauca</name>
    <name type="common">White spruce</name>
    <name type="synonym">Pinus glauca</name>
    <dbReference type="NCBI Taxonomy" id="3330"/>
    <lineage>
        <taxon>Eukaryota</taxon>
        <taxon>Viridiplantae</taxon>
        <taxon>Streptophyta</taxon>
        <taxon>Embryophyta</taxon>
        <taxon>Tracheophyta</taxon>
        <taxon>Spermatophyta</taxon>
        <taxon>Pinopsida</taxon>
        <taxon>Pinidae</taxon>
        <taxon>Conifers I</taxon>
        <taxon>Pinales</taxon>
        <taxon>Pinaceae</taxon>
        <taxon>Picea</taxon>
    </lineage>
</organism>
<name>A0A101LVK2_PICGL</name>
<dbReference type="EMBL" id="LKAM01000013">
    <property type="protein sequence ID" value="KUM46135.1"/>
    <property type="molecule type" value="Genomic_DNA"/>
</dbReference>
<sequence>MLLMVLMQEDLKLNPLPPSPRLYMEPVELLALLLKDL</sequence>
<comment type="caution">
    <text evidence="1">The sequence shown here is derived from an EMBL/GenBank/DDBJ whole genome shotgun (WGS) entry which is preliminary data.</text>
</comment>
<geneLocation type="mitochondrion" evidence="1"/>
<dbReference type="AlphaFoldDB" id="A0A101LVK2"/>
<protein>
    <submittedName>
        <fullName evidence="1">Uncharacterized protein</fullName>
    </submittedName>
</protein>
<keyword evidence="1" id="KW-0496">Mitochondrion</keyword>
<reference evidence="1" key="1">
    <citation type="journal article" date="2015" name="Genome Biol. Evol.">
        <title>Organellar Genomes of White Spruce (Picea glauca): Assembly and Annotation.</title>
        <authorList>
            <person name="Jackman S.D."/>
            <person name="Warren R.L."/>
            <person name="Gibb E.A."/>
            <person name="Vandervalk B.P."/>
            <person name="Mohamadi H."/>
            <person name="Chu J."/>
            <person name="Raymond A."/>
            <person name="Pleasance S."/>
            <person name="Coope R."/>
            <person name="Wildung M.R."/>
            <person name="Ritland C.E."/>
            <person name="Bousquet J."/>
            <person name="Jones S.J."/>
            <person name="Bohlmann J."/>
            <person name="Birol I."/>
        </authorList>
    </citation>
    <scope>NUCLEOTIDE SEQUENCE [LARGE SCALE GENOMIC DNA]</scope>
    <source>
        <tissue evidence="1">Flushing bud</tissue>
    </source>
</reference>
<proteinExistence type="predicted"/>
<evidence type="ECO:0000313" key="1">
    <source>
        <dbReference type="EMBL" id="KUM46135.1"/>
    </source>
</evidence>
<gene>
    <name evidence="1" type="ORF">ABT39_MTgene1941</name>
</gene>